<dbReference type="GO" id="GO:0016926">
    <property type="term" value="P:protein desumoylation"/>
    <property type="evidence" value="ECO:0000318"/>
    <property type="project" value="GO_Central"/>
</dbReference>
<comment type="similarity">
    <text evidence="1">Belongs to the peptidase C48 family.</text>
</comment>
<evidence type="ECO:0000313" key="7">
    <source>
        <dbReference type="EMBL" id="EEB07135.1"/>
    </source>
</evidence>
<dbReference type="GO" id="GO:0034399">
    <property type="term" value="C:nuclear periphery"/>
    <property type="evidence" value="ECO:0007669"/>
    <property type="project" value="EnsemblFungi"/>
</dbReference>
<dbReference type="InterPro" id="IPR038765">
    <property type="entry name" value="Papain-like_cys_pep_sf"/>
</dbReference>
<dbReference type="GO" id="GO:0005737">
    <property type="term" value="C:cytoplasm"/>
    <property type="evidence" value="ECO:0007669"/>
    <property type="project" value="EnsemblFungi"/>
</dbReference>
<reference evidence="7 9" key="1">
    <citation type="journal article" date="2011" name="Science">
        <title>Comparative functional genomics of the fission yeasts.</title>
        <authorList>
            <person name="Rhind N."/>
            <person name="Chen Z."/>
            <person name="Yassour M."/>
            <person name="Thompson D.A."/>
            <person name="Haas B.J."/>
            <person name="Habib N."/>
            <person name="Wapinski I."/>
            <person name="Roy S."/>
            <person name="Lin M.F."/>
            <person name="Heiman D.I."/>
            <person name="Young S.K."/>
            <person name="Furuya K."/>
            <person name="Guo Y."/>
            <person name="Pidoux A."/>
            <person name="Chen H.M."/>
            <person name="Robbertse B."/>
            <person name="Goldberg J.M."/>
            <person name="Aoki K."/>
            <person name="Bayne E.H."/>
            <person name="Berlin A.M."/>
            <person name="Desjardins C.A."/>
            <person name="Dobbs E."/>
            <person name="Dukaj L."/>
            <person name="Fan L."/>
            <person name="FitzGerald M.G."/>
            <person name="French C."/>
            <person name="Gujja S."/>
            <person name="Hansen K."/>
            <person name="Keifenheim D."/>
            <person name="Levin J.Z."/>
            <person name="Mosher R.A."/>
            <person name="Mueller C.A."/>
            <person name="Pfiffner J."/>
            <person name="Priest M."/>
            <person name="Russ C."/>
            <person name="Smialowska A."/>
            <person name="Swoboda P."/>
            <person name="Sykes S.M."/>
            <person name="Vaughn M."/>
            <person name="Vengrova S."/>
            <person name="Yoder R."/>
            <person name="Zeng Q."/>
            <person name="Allshire R."/>
            <person name="Baulcombe D."/>
            <person name="Birren B.W."/>
            <person name="Brown W."/>
            <person name="Ekwall K."/>
            <person name="Kellis M."/>
            <person name="Leatherwood J."/>
            <person name="Levin H."/>
            <person name="Margalit H."/>
            <person name="Martienssen R."/>
            <person name="Nieduszynski C.A."/>
            <person name="Spatafora J.W."/>
            <person name="Friedman N."/>
            <person name="Dalgaard J.Z."/>
            <person name="Baumann P."/>
            <person name="Niki H."/>
            <person name="Regev A."/>
            <person name="Nusbaum C."/>
        </authorList>
    </citation>
    <scope>NUCLEOTIDE SEQUENCE [LARGE SCALE GENOMIC DNA]</scope>
    <source>
        <strain evidence="9">yFS275 / FY16936</strain>
    </source>
</reference>
<dbReference type="Pfam" id="PF02902">
    <property type="entry name" value="Peptidase_C48"/>
    <property type="match status" value="1"/>
</dbReference>
<evidence type="ECO:0000256" key="5">
    <source>
        <dbReference type="SAM" id="MobiDB-lite"/>
    </source>
</evidence>
<keyword evidence="9" id="KW-1185">Reference proteome</keyword>
<feature type="region of interest" description="Disordered" evidence="5">
    <location>
        <begin position="116"/>
        <end position="164"/>
    </location>
</feature>
<dbReference type="GeneID" id="7050191"/>
<keyword evidence="3" id="KW-0378">Hydrolase</keyword>
<dbReference type="Proteomes" id="UP000001744">
    <property type="component" value="Unassembled WGS sequence"/>
</dbReference>
<dbReference type="JaponicusDB" id="SJAG_02214">
    <property type="gene designation" value="ulp1"/>
</dbReference>
<keyword evidence="4" id="KW-0788">Thiol protease</keyword>
<evidence type="ECO:0000256" key="1">
    <source>
        <dbReference type="ARBA" id="ARBA00005234"/>
    </source>
</evidence>
<protein>
    <submittedName>
        <fullName evidence="7">SUMO deconjugating enzyme Ulp1</fullName>
    </submittedName>
</protein>
<evidence type="ECO:0000259" key="6">
    <source>
        <dbReference type="PROSITE" id="PS50600"/>
    </source>
</evidence>
<dbReference type="FunFam" id="3.40.395.10:FF:000001">
    <property type="entry name" value="Sentrin-specific protease 1"/>
    <property type="match status" value="1"/>
</dbReference>
<dbReference type="GO" id="GO:0016929">
    <property type="term" value="F:deSUMOylase activity"/>
    <property type="evidence" value="ECO:0000318"/>
    <property type="project" value="GO_Central"/>
</dbReference>
<dbReference type="VEuPathDB" id="FungiDB:SJAG_02214"/>
<evidence type="ECO:0000256" key="4">
    <source>
        <dbReference type="ARBA" id="ARBA00022807"/>
    </source>
</evidence>
<evidence type="ECO:0000313" key="9">
    <source>
        <dbReference type="Proteomes" id="UP000001744"/>
    </source>
</evidence>
<dbReference type="PANTHER" id="PTHR12606:SF141">
    <property type="entry name" value="GH15225P-RELATED"/>
    <property type="match status" value="1"/>
</dbReference>
<dbReference type="AlphaFoldDB" id="B6K1V4"/>
<dbReference type="EMBL" id="KE651166">
    <property type="protein sequence ID" value="EEB07135.1"/>
    <property type="molecule type" value="Genomic_DNA"/>
</dbReference>
<dbReference type="OMA" id="LAWMSDY"/>
<feature type="region of interest" description="Disordered" evidence="5">
    <location>
        <begin position="1"/>
        <end position="26"/>
    </location>
</feature>
<evidence type="ECO:0000256" key="3">
    <source>
        <dbReference type="ARBA" id="ARBA00022801"/>
    </source>
</evidence>
<dbReference type="GO" id="GO:0005634">
    <property type="term" value="C:nucleus"/>
    <property type="evidence" value="ECO:0000318"/>
    <property type="project" value="GO_Central"/>
</dbReference>
<proteinExistence type="inferred from homology"/>
<dbReference type="PROSITE" id="PS50600">
    <property type="entry name" value="ULP_PROTEASE"/>
    <property type="match status" value="1"/>
</dbReference>
<dbReference type="InterPro" id="IPR003653">
    <property type="entry name" value="Peptidase_C48_C"/>
</dbReference>
<dbReference type="OrthoDB" id="1939479at2759"/>
<dbReference type="RefSeq" id="XP_002173428.1">
    <property type="nucleotide sequence ID" value="XM_002173392.2"/>
</dbReference>
<sequence>MNRKRRASRSEEHSIGTPKKKHSSERHHSIFARLFSSCERIVADAWSFLSTQSTRRKAMTFHPADNPIEITEDTYDESFENAEIEDSKVYEKSLSPSSRHPTSSLYHNKSAGGFNDFFNENENAPSLDERNDYTNPNDSTNKDYPKNSSIRPVVPKPHRTLNPPTTRERLFFALQRRRESMSRRESLSPMIEDEIRTPSKQSRPKEAAEVSLTPELPFTERFKTSLTLRASMPGLQASRRQSVLPEENSLLSLIHRLKEQQKEAFHDWDKLEFLKKPIKPVPVPSAVEKPLPKDVRQKTLDILYNENEPQDKTLVSKFNIPITIKDIQTLKDKNWLNDEVINFYVQLVAERSKHDSKLPKVHAFNTFFYPTLQKRGYAGVRRWARKAKVVIKDMDFVLIPVHLGIHWCMAVINKKDKRFEYWDSLGGSPGKAFELLRLYYAEETKGGIDLSGWTDHIDSNCPRQQNGYDCGVFACKTAECVARAGPIDFTQSDMPELRIRMAASVLNAHLY</sequence>
<dbReference type="PANTHER" id="PTHR12606">
    <property type="entry name" value="SENTRIN/SUMO-SPECIFIC PROTEASE"/>
    <property type="match status" value="1"/>
</dbReference>
<dbReference type="Gene3D" id="3.40.395.10">
    <property type="entry name" value="Adenoviral Proteinase, Chain A"/>
    <property type="match status" value="1"/>
</dbReference>
<feature type="domain" description="Ubiquitin-like protease family profile" evidence="6">
    <location>
        <begin position="320"/>
        <end position="481"/>
    </location>
</feature>
<name>B6K1V4_SCHJY</name>
<dbReference type="HOGENOM" id="CLU_533358_0_0_1"/>
<evidence type="ECO:0000256" key="2">
    <source>
        <dbReference type="ARBA" id="ARBA00022670"/>
    </source>
</evidence>
<evidence type="ECO:0000313" key="8">
    <source>
        <dbReference type="JaponicusDB" id="SJAG_02214"/>
    </source>
</evidence>
<accession>B6K1V4</accession>
<dbReference type="SUPFAM" id="SSF54001">
    <property type="entry name" value="Cysteine proteinases"/>
    <property type="match status" value="1"/>
</dbReference>
<dbReference type="GO" id="GO:0080090">
    <property type="term" value="P:regulation of primary metabolic process"/>
    <property type="evidence" value="ECO:0007669"/>
    <property type="project" value="UniProtKB-ARBA"/>
</dbReference>
<dbReference type="GO" id="GO:0060255">
    <property type="term" value="P:regulation of macromolecule metabolic process"/>
    <property type="evidence" value="ECO:0007669"/>
    <property type="project" value="UniProtKB-ARBA"/>
</dbReference>
<keyword evidence="2" id="KW-0645">Protease</keyword>
<dbReference type="STRING" id="402676.B6K1V4"/>
<organism evidence="7 9">
    <name type="scientific">Schizosaccharomyces japonicus (strain yFS275 / FY16936)</name>
    <name type="common">Fission yeast</name>
    <dbReference type="NCBI Taxonomy" id="402676"/>
    <lineage>
        <taxon>Eukaryota</taxon>
        <taxon>Fungi</taxon>
        <taxon>Dikarya</taxon>
        <taxon>Ascomycota</taxon>
        <taxon>Taphrinomycotina</taxon>
        <taxon>Schizosaccharomycetes</taxon>
        <taxon>Schizosaccharomycetales</taxon>
        <taxon>Schizosaccharomycetaceae</taxon>
        <taxon>Schizosaccharomyces</taxon>
    </lineage>
</organism>
<gene>
    <name evidence="8" type="primary">ulp1</name>
    <name evidence="7" type="ORF">SJAG_02214</name>
</gene>
<dbReference type="MEROPS" id="C48.A19"/>
<dbReference type="GO" id="GO:0070139">
    <property type="term" value="F:SUMO-specific endopeptidase activity"/>
    <property type="evidence" value="ECO:0007669"/>
    <property type="project" value="EnsemblFungi"/>
</dbReference>
<dbReference type="eggNOG" id="KOG0778">
    <property type="taxonomic scope" value="Eukaryota"/>
</dbReference>
<dbReference type="GO" id="GO:0016485">
    <property type="term" value="P:protein processing"/>
    <property type="evidence" value="ECO:0007669"/>
    <property type="project" value="EnsemblFungi"/>
</dbReference>